<protein>
    <submittedName>
        <fullName evidence="2">Alpha/beta-hydrolase superfamily protein</fullName>
    </submittedName>
</protein>
<keyword evidence="3" id="KW-1185">Reference proteome</keyword>
<dbReference type="Gene3D" id="3.40.50.1820">
    <property type="entry name" value="alpha/beta hydrolase"/>
    <property type="match status" value="2"/>
</dbReference>
<evidence type="ECO:0000313" key="3">
    <source>
        <dbReference type="Proteomes" id="UP001604277"/>
    </source>
</evidence>
<dbReference type="Proteomes" id="UP001604277">
    <property type="component" value="Unassembled WGS sequence"/>
</dbReference>
<dbReference type="PANTHER" id="PTHR43329">
    <property type="entry name" value="EPOXIDE HYDROLASE"/>
    <property type="match status" value="1"/>
</dbReference>
<reference evidence="3" key="1">
    <citation type="submission" date="2024-07" db="EMBL/GenBank/DDBJ databases">
        <title>Two chromosome-level genome assemblies of Korean endemic species Abeliophyllum distichum and Forsythia ovata (Oleaceae).</title>
        <authorList>
            <person name="Jang H."/>
        </authorList>
    </citation>
    <scope>NUCLEOTIDE SEQUENCE [LARGE SCALE GENOMIC DNA]</scope>
</reference>
<name>A0ABD1R6I7_9LAMI</name>
<evidence type="ECO:0000256" key="1">
    <source>
        <dbReference type="SAM" id="MobiDB-lite"/>
    </source>
</evidence>
<dbReference type="SUPFAM" id="SSF53474">
    <property type="entry name" value="alpha/beta-Hydrolases"/>
    <property type="match status" value="1"/>
</dbReference>
<comment type="caution">
    <text evidence="2">The sequence shown here is derived from an EMBL/GenBank/DDBJ whole genome shotgun (WGS) entry which is preliminary data.</text>
</comment>
<sequence>MPTPGMTHPCADDGMSNGPSVSMSTDVAASVITQEVNISSMVDELQQLDLGLGLFDLRDWGFTLEGTGCPEPPPEPEKATFTDLISDLNELLNALAISKVFLIAKDFGAGVSSHLCPSPLGESIWNCYTGYTFCSSRSFLHFLNIFLKDFICQDGWNLEELRLILVVSTLKQLYGISIFSSHEVNYRLLRKDQEIMDIVDSSTPLPPWFTEEDLESYGSLYTKSGFQTALKVPYRSINEEFNIANLKVEAPALLIMGMKDYVLKFPGMEDYVRSGQAKMFVPKLETTYLPEGSHFVQEQFPDQVNQLTVNFLISHSCNNASL</sequence>
<dbReference type="AlphaFoldDB" id="A0ABD1R6I7"/>
<proteinExistence type="predicted"/>
<feature type="region of interest" description="Disordered" evidence="1">
    <location>
        <begin position="1"/>
        <end position="22"/>
    </location>
</feature>
<accession>A0ABD1R6I7</accession>
<organism evidence="2 3">
    <name type="scientific">Forsythia ovata</name>
    <dbReference type="NCBI Taxonomy" id="205694"/>
    <lineage>
        <taxon>Eukaryota</taxon>
        <taxon>Viridiplantae</taxon>
        <taxon>Streptophyta</taxon>
        <taxon>Embryophyta</taxon>
        <taxon>Tracheophyta</taxon>
        <taxon>Spermatophyta</taxon>
        <taxon>Magnoliopsida</taxon>
        <taxon>eudicotyledons</taxon>
        <taxon>Gunneridae</taxon>
        <taxon>Pentapetalae</taxon>
        <taxon>asterids</taxon>
        <taxon>lamiids</taxon>
        <taxon>Lamiales</taxon>
        <taxon>Oleaceae</taxon>
        <taxon>Forsythieae</taxon>
        <taxon>Forsythia</taxon>
    </lineage>
</organism>
<dbReference type="InterPro" id="IPR029058">
    <property type="entry name" value="AB_hydrolase_fold"/>
</dbReference>
<gene>
    <name evidence="2" type="ORF">Fot_45474</name>
</gene>
<evidence type="ECO:0000313" key="2">
    <source>
        <dbReference type="EMBL" id="KAL2484030.1"/>
    </source>
</evidence>
<dbReference type="EMBL" id="JBFOLJ010000013">
    <property type="protein sequence ID" value="KAL2484030.1"/>
    <property type="molecule type" value="Genomic_DNA"/>
</dbReference>